<comment type="caution">
    <text evidence="6">The sequence shown here is derived from an EMBL/GenBank/DDBJ whole genome shotgun (WGS) entry which is preliminary data.</text>
</comment>
<evidence type="ECO:0000313" key="7">
    <source>
        <dbReference type="Proteomes" id="UP000009874"/>
    </source>
</evidence>
<feature type="domain" description="NADP-dependent oxidoreductase" evidence="5">
    <location>
        <begin position="18"/>
        <end position="341"/>
    </location>
</feature>
<dbReference type="PANTHER" id="PTHR43364">
    <property type="entry name" value="NADH-SPECIFIC METHYLGLYOXAL REDUCTASE-RELATED"/>
    <property type="match status" value="1"/>
</dbReference>
<dbReference type="PATRIC" id="fig|883126.3.peg.1850"/>
<dbReference type="AlphaFoldDB" id="K9DDQ2"/>
<evidence type="ECO:0000256" key="4">
    <source>
        <dbReference type="ARBA" id="ARBA00070119"/>
    </source>
</evidence>
<dbReference type="Gene3D" id="3.20.20.100">
    <property type="entry name" value="NADP-dependent oxidoreductase domain"/>
    <property type="match status" value="1"/>
</dbReference>
<evidence type="ECO:0000313" key="6">
    <source>
        <dbReference type="EMBL" id="EKU82809.1"/>
    </source>
</evidence>
<evidence type="ECO:0000256" key="1">
    <source>
        <dbReference type="ARBA" id="ARBA00022857"/>
    </source>
</evidence>
<dbReference type="STRING" id="47229.LO55_2398"/>
<evidence type="ECO:0000259" key="5">
    <source>
        <dbReference type="Pfam" id="PF00248"/>
    </source>
</evidence>
<accession>K9DDQ2</accession>
<name>K9DDQ2_9BURK</name>
<dbReference type="FunFam" id="3.20.20.100:FF:000005">
    <property type="entry name" value="NADP(H)-dependent aldo-keto reductase"/>
    <property type="match status" value="1"/>
</dbReference>
<dbReference type="Pfam" id="PF00248">
    <property type="entry name" value="Aldo_ket_red"/>
    <property type="match status" value="1"/>
</dbReference>
<dbReference type="EMBL" id="AGZI01000021">
    <property type="protein sequence ID" value="EKU82809.1"/>
    <property type="molecule type" value="Genomic_DNA"/>
</dbReference>
<dbReference type="PANTHER" id="PTHR43364:SF4">
    <property type="entry name" value="NAD(P)-LINKED OXIDOREDUCTASE SUPERFAMILY PROTEIN"/>
    <property type="match status" value="1"/>
</dbReference>
<evidence type="ECO:0000256" key="3">
    <source>
        <dbReference type="ARBA" id="ARBA00038157"/>
    </source>
</evidence>
<comment type="similarity">
    <text evidence="3">Belongs to the aldo/keto reductase family. Aldo/keto reductase 2 subfamily.</text>
</comment>
<dbReference type="CDD" id="cd19094">
    <property type="entry name" value="AKR_Tas-like"/>
    <property type="match status" value="1"/>
</dbReference>
<keyword evidence="2" id="KW-0560">Oxidoreductase</keyword>
<dbReference type="HOGENOM" id="CLU_023205_2_0_4"/>
<gene>
    <name evidence="6" type="ORF">HMPREF9710_01820</name>
</gene>
<dbReference type="GO" id="GO:0016491">
    <property type="term" value="F:oxidoreductase activity"/>
    <property type="evidence" value="ECO:0007669"/>
    <property type="project" value="UniProtKB-KW"/>
</dbReference>
<organism evidence="6 7">
    <name type="scientific">Massilia timonae CCUG 45783</name>
    <dbReference type="NCBI Taxonomy" id="883126"/>
    <lineage>
        <taxon>Bacteria</taxon>
        <taxon>Pseudomonadati</taxon>
        <taxon>Pseudomonadota</taxon>
        <taxon>Betaproteobacteria</taxon>
        <taxon>Burkholderiales</taxon>
        <taxon>Oxalobacteraceae</taxon>
        <taxon>Telluria group</taxon>
        <taxon>Massilia</taxon>
    </lineage>
</organism>
<dbReference type="InterPro" id="IPR023210">
    <property type="entry name" value="NADP_OxRdtase_dom"/>
</dbReference>
<keyword evidence="1" id="KW-0521">NADP</keyword>
<dbReference type="InterPro" id="IPR036812">
    <property type="entry name" value="NAD(P)_OxRdtase_dom_sf"/>
</dbReference>
<evidence type="ECO:0000256" key="2">
    <source>
        <dbReference type="ARBA" id="ARBA00023002"/>
    </source>
</evidence>
<keyword evidence="7" id="KW-1185">Reference proteome</keyword>
<dbReference type="InterPro" id="IPR050523">
    <property type="entry name" value="AKR_Detox_Biosynth"/>
</dbReference>
<reference evidence="6 7" key="1">
    <citation type="submission" date="2012-09" db="EMBL/GenBank/DDBJ databases">
        <title>The Genome Sequence of Massilia timonae CCUG 45783.</title>
        <authorList>
            <consortium name="The Broad Institute Genome Sequencing Platform"/>
            <person name="Earl A."/>
            <person name="Ward D."/>
            <person name="Feldgarden M."/>
            <person name="Gevers D."/>
            <person name="Huys G."/>
            <person name="Walker B."/>
            <person name="Young S.K."/>
            <person name="Zeng Q."/>
            <person name="Gargeya S."/>
            <person name="Fitzgerald M."/>
            <person name="Haas B."/>
            <person name="Abouelleil A."/>
            <person name="Alvarado L."/>
            <person name="Arachchi H.M."/>
            <person name="Berlin A.M."/>
            <person name="Chapman S.B."/>
            <person name="Goldberg J."/>
            <person name="Griggs A."/>
            <person name="Gujja S."/>
            <person name="Hansen M."/>
            <person name="Howarth C."/>
            <person name="Imamovic A."/>
            <person name="Larimer J."/>
            <person name="McCowen C."/>
            <person name="Montmayeur A."/>
            <person name="Murphy C."/>
            <person name="Neiman D."/>
            <person name="Pearson M."/>
            <person name="Priest M."/>
            <person name="Roberts A."/>
            <person name="Saif S."/>
            <person name="Shea T."/>
            <person name="Sisk P."/>
            <person name="Sykes S."/>
            <person name="Wortman J."/>
            <person name="Nusbaum C."/>
            <person name="Birren B."/>
        </authorList>
    </citation>
    <scope>NUCLEOTIDE SEQUENCE [LARGE SCALE GENOMIC DNA]</scope>
    <source>
        <strain evidence="6 7">CCUG 45783</strain>
    </source>
</reference>
<dbReference type="SUPFAM" id="SSF51430">
    <property type="entry name" value="NAD(P)-linked oxidoreductase"/>
    <property type="match status" value="1"/>
</dbReference>
<protein>
    <recommendedName>
        <fullName evidence="4">Protein tas</fullName>
    </recommendedName>
</protein>
<proteinExistence type="inferred from homology"/>
<dbReference type="eggNOG" id="COG0667">
    <property type="taxonomic scope" value="Bacteria"/>
</dbReference>
<dbReference type="Proteomes" id="UP000009874">
    <property type="component" value="Unassembled WGS sequence"/>
</dbReference>
<sequence>MSMRRKTLGRTDLEVSTVCLGTMTFGEQNTEQEAHAQLDYAIGRGINFIDTAELYPVPPSAATQGSTERFIGSWLKARGGRDKLVLATKIAGPNGNQAWIRGSKHNLDAANLRAAVDASLRRLQTDYIDLYQLHWPSRNVPIFGANQFDPRKERDGVAIEDTLRTLADLVKEGKIRHIGVSNESPWGVCEFVKQAELRGLPRIATIQNLYNLTARAFETTLLDEVCYREDVSLLAYSPLAFGQLSAKYVDDPQARGRLTIYPPTWSPRYLRPAVFEATRAYAALAREHGLTPAQMALAWCYSRWFVGSTIVGATTLAQLEENIDAAQIVLSDEVVKRIDEIHGRITNPGQ</sequence>